<dbReference type="EMBL" id="JBHEZZ010000002">
    <property type="protein sequence ID" value="MFC1400656.1"/>
    <property type="molecule type" value="Genomic_DNA"/>
</dbReference>
<dbReference type="Gene3D" id="2.40.10.10">
    <property type="entry name" value="Trypsin-like serine proteases"/>
    <property type="match status" value="1"/>
</dbReference>
<keyword evidence="1" id="KW-0378">Hydrolase</keyword>
<gene>
    <name evidence="1" type="ORF">ACEZDJ_05075</name>
</gene>
<protein>
    <submittedName>
        <fullName evidence="1">Serine protease</fullName>
    </submittedName>
</protein>
<keyword evidence="2" id="KW-1185">Reference proteome</keyword>
<evidence type="ECO:0000313" key="2">
    <source>
        <dbReference type="Proteomes" id="UP001592528"/>
    </source>
</evidence>
<dbReference type="InterPro" id="IPR009003">
    <property type="entry name" value="Peptidase_S1_PA"/>
</dbReference>
<dbReference type="GO" id="GO:0008233">
    <property type="term" value="F:peptidase activity"/>
    <property type="evidence" value="ECO:0007669"/>
    <property type="project" value="UniProtKB-KW"/>
</dbReference>
<dbReference type="SUPFAM" id="SSF50494">
    <property type="entry name" value="Trypsin-like serine proteases"/>
    <property type="match status" value="1"/>
</dbReference>
<keyword evidence="1" id="KW-0645">Protease</keyword>
<dbReference type="GO" id="GO:0006508">
    <property type="term" value="P:proteolysis"/>
    <property type="evidence" value="ECO:0007669"/>
    <property type="project" value="UniProtKB-KW"/>
</dbReference>
<accession>A0ABV6UGS5</accession>
<proteinExistence type="predicted"/>
<sequence>MQNEHLVQVYRQARRLCSGVRVTRDYIVTTVHCLAEAELSGSEPLRLHMSGSKQVQGMVREYDRLSDLALVELIREARNRDPLPDVCFVDARKNELWTAAHRPPQGRVALTGVVSETAVEYRSTREGQVVTAIRLACDSLPSNVRRFSGSPIDRSTPGEPTAVLGVLVEVPSTHNLPVGAMFAGTIREVVRRFDRFRFGIQKRADAVGTVQQGPVLFSVTQEGGGKPNPEARSNIVVREMMERYNLNGLVGVNWTR</sequence>
<evidence type="ECO:0000313" key="1">
    <source>
        <dbReference type="EMBL" id="MFC1400656.1"/>
    </source>
</evidence>
<dbReference type="Proteomes" id="UP001592528">
    <property type="component" value="Unassembled WGS sequence"/>
</dbReference>
<dbReference type="Pfam" id="PF13365">
    <property type="entry name" value="Trypsin_2"/>
    <property type="match status" value="1"/>
</dbReference>
<name>A0ABV6UGS5_9ACTN</name>
<dbReference type="RefSeq" id="WP_030253569.1">
    <property type="nucleotide sequence ID" value="NZ_JBHEZZ010000002.1"/>
</dbReference>
<dbReference type="InterPro" id="IPR043504">
    <property type="entry name" value="Peptidase_S1_PA_chymotrypsin"/>
</dbReference>
<reference evidence="1 2" key="1">
    <citation type="submission" date="2024-09" db="EMBL/GenBank/DDBJ databases">
        <authorList>
            <person name="Lee S.D."/>
        </authorList>
    </citation>
    <scope>NUCLEOTIDE SEQUENCE [LARGE SCALE GENOMIC DNA]</scope>
    <source>
        <strain evidence="1 2">N1-5</strain>
    </source>
</reference>
<comment type="caution">
    <text evidence="1">The sequence shown here is derived from an EMBL/GenBank/DDBJ whole genome shotgun (WGS) entry which is preliminary data.</text>
</comment>
<organism evidence="1 2">
    <name type="scientific">Streptacidiphilus cavernicola</name>
    <dbReference type="NCBI Taxonomy" id="3342716"/>
    <lineage>
        <taxon>Bacteria</taxon>
        <taxon>Bacillati</taxon>
        <taxon>Actinomycetota</taxon>
        <taxon>Actinomycetes</taxon>
        <taxon>Kitasatosporales</taxon>
        <taxon>Streptomycetaceae</taxon>
        <taxon>Streptacidiphilus</taxon>
    </lineage>
</organism>